<protein>
    <submittedName>
        <fullName evidence="1">Uncharacterized protein</fullName>
    </submittedName>
</protein>
<gene>
    <name evidence="1" type="ORF">UFOVP1295_35</name>
</gene>
<evidence type="ECO:0000313" key="1">
    <source>
        <dbReference type="EMBL" id="CAB4195783.1"/>
    </source>
</evidence>
<dbReference type="EMBL" id="LR797242">
    <property type="protein sequence ID" value="CAB4195783.1"/>
    <property type="molecule type" value="Genomic_DNA"/>
</dbReference>
<name>A0A6J5REV7_9CAUD</name>
<organism evidence="1">
    <name type="scientific">uncultured Caudovirales phage</name>
    <dbReference type="NCBI Taxonomy" id="2100421"/>
    <lineage>
        <taxon>Viruses</taxon>
        <taxon>Duplodnaviria</taxon>
        <taxon>Heunggongvirae</taxon>
        <taxon>Uroviricota</taxon>
        <taxon>Caudoviricetes</taxon>
        <taxon>Peduoviridae</taxon>
        <taxon>Maltschvirus</taxon>
        <taxon>Maltschvirus maltsch</taxon>
    </lineage>
</organism>
<reference evidence="1" key="1">
    <citation type="submission" date="2020-05" db="EMBL/GenBank/DDBJ databases">
        <authorList>
            <person name="Chiriac C."/>
            <person name="Salcher M."/>
            <person name="Ghai R."/>
            <person name="Kavagutti S V."/>
        </authorList>
    </citation>
    <scope>NUCLEOTIDE SEQUENCE</scope>
</reference>
<accession>A0A6J5REV7</accession>
<sequence length="66" mass="7571">MSYKPAVKTGSDEKWYYNSLVFNTYDEAYASARDLAGRWFLVTDYTAHESADPVNYAIIDNQQVPI</sequence>
<proteinExistence type="predicted"/>